<dbReference type="SUPFAM" id="SSF52047">
    <property type="entry name" value="RNI-like"/>
    <property type="match status" value="1"/>
</dbReference>
<dbReference type="InterPro" id="IPR032675">
    <property type="entry name" value="LRR_dom_sf"/>
</dbReference>
<sequence>MGACAGKHQHLKREAHDKYLPVPIKNHNNNSTNDLIVKFRESQNLDNKNIPRIYRLSYLSRDFDPRSFDFSDELCVHILSYLSLEDRLRLESVCQQWQRLIYRSVRTLDYPLPSRLYSHLDGNYMSDKHWLYVSRQVLRKCHFLTKVRLLDTCDTDVLAVLAKNCHWLESIEWRFHNLLPVRREVLSKLCDNCGNSLTCIRVKELDEQAFNSESGLSVLIVYSEYLLNIRTVSVAIDSDKCLKYFQLFADIYNQRITSLEIRLKFSTFYTQLEDTFASIAQFLNLQSLTITLESEYPLDVELSAGASLLAHCCQNLTALTLELRDHIRCTSGSVLESLQPFRSLTSLSVRIRSPDIELGSLEWLTAMSGLTDLQVLYSGLDDEMFLNIDKYCPLVRRLVLKTRERLSNETLYSVSLLKSLRDLRVYCPPYAIQGITDTGVCHLLNHCQNIRNILLECGVKLTEISFLTLNAWANSRPSRSHRFSFCWQRPPEMADTYDPRARLPAHELWPDLLCLPENLTIVCREYFAGNSEAIVRNGIQRYGRQFTWTDPGVGAGDKRVANRESAQSGQHPPQTPPVYYRFGAFPDVVPHVA</sequence>
<dbReference type="SMART" id="SM00256">
    <property type="entry name" value="FBOX"/>
    <property type="match status" value="1"/>
</dbReference>
<protein>
    <recommendedName>
        <fullName evidence="2">F-box domain-containing protein</fullName>
    </recommendedName>
</protein>
<gene>
    <name evidence="3" type="ORF">ONB1V03_LOCUS7123</name>
</gene>
<evidence type="ECO:0000313" key="4">
    <source>
        <dbReference type="Proteomes" id="UP000728032"/>
    </source>
</evidence>
<accession>A0A7R9LXI1</accession>
<evidence type="ECO:0000259" key="2">
    <source>
        <dbReference type="SMART" id="SM00256"/>
    </source>
</evidence>
<evidence type="ECO:0000256" key="1">
    <source>
        <dbReference type="SAM" id="MobiDB-lite"/>
    </source>
</evidence>
<dbReference type="Pfam" id="PF12937">
    <property type="entry name" value="F-box-like"/>
    <property type="match status" value="1"/>
</dbReference>
<dbReference type="AlphaFoldDB" id="A0A7R9LXI1"/>
<dbReference type="EMBL" id="OC918317">
    <property type="protein sequence ID" value="CAD7649148.1"/>
    <property type="molecule type" value="Genomic_DNA"/>
</dbReference>
<feature type="domain" description="F-box" evidence="2">
    <location>
        <begin position="70"/>
        <end position="110"/>
    </location>
</feature>
<organism evidence="3">
    <name type="scientific">Oppiella nova</name>
    <dbReference type="NCBI Taxonomy" id="334625"/>
    <lineage>
        <taxon>Eukaryota</taxon>
        <taxon>Metazoa</taxon>
        <taxon>Ecdysozoa</taxon>
        <taxon>Arthropoda</taxon>
        <taxon>Chelicerata</taxon>
        <taxon>Arachnida</taxon>
        <taxon>Acari</taxon>
        <taxon>Acariformes</taxon>
        <taxon>Sarcoptiformes</taxon>
        <taxon>Oribatida</taxon>
        <taxon>Brachypylina</taxon>
        <taxon>Oppioidea</taxon>
        <taxon>Oppiidae</taxon>
        <taxon>Oppiella</taxon>
    </lineage>
</organism>
<evidence type="ECO:0000313" key="3">
    <source>
        <dbReference type="EMBL" id="CAD7649148.1"/>
    </source>
</evidence>
<reference evidence="3" key="1">
    <citation type="submission" date="2020-11" db="EMBL/GenBank/DDBJ databases">
        <authorList>
            <person name="Tran Van P."/>
        </authorList>
    </citation>
    <scope>NUCLEOTIDE SEQUENCE</scope>
</reference>
<dbReference type="EMBL" id="CAJPVJ010003492">
    <property type="protein sequence ID" value="CAG2167626.1"/>
    <property type="molecule type" value="Genomic_DNA"/>
</dbReference>
<dbReference type="InterPro" id="IPR001810">
    <property type="entry name" value="F-box_dom"/>
</dbReference>
<dbReference type="OrthoDB" id="6509070at2759"/>
<name>A0A7R9LXI1_9ACAR</name>
<dbReference type="SUPFAM" id="SSF81383">
    <property type="entry name" value="F-box domain"/>
    <property type="match status" value="1"/>
</dbReference>
<dbReference type="Gene3D" id="3.80.10.10">
    <property type="entry name" value="Ribonuclease Inhibitor"/>
    <property type="match status" value="1"/>
</dbReference>
<keyword evidence="4" id="KW-1185">Reference proteome</keyword>
<dbReference type="InterPro" id="IPR036047">
    <property type="entry name" value="F-box-like_dom_sf"/>
</dbReference>
<dbReference type="Proteomes" id="UP000728032">
    <property type="component" value="Unassembled WGS sequence"/>
</dbReference>
<proteinExistence type="predicted"/>
<feature type="region of interest" description="Disordered" evidence="1">
    <location>
        <begin position="553"/>
        <end position="577"/>
    </location>
</feature>